<dbReference type="AlphaFoldDB" id="A0A141SDF2"/>
<reference evidence="2" key="1">
    <citation type="submission" date="2015-07" db="EMBL/GenBank/DDBJ databases">
        <title>Reconstructing the complex evolutionary history of mobile plasmids in red algal genomes.</title>
        <authorList>
            <person name="Lee J."/>
            <person name="Kim K.M."/>
            <person name="Yang E.C."/>
            <person name="Miller K.A."/>
            <person name="Boo S.M."/>
            <person name="Bhattacharya D."/>
            <person name="Yoon H.S."/>
        </authorList>
    </citation>
    <scope>NUCLEOTIDE SEQUENCE</scope>
</reference>
<sequence>MFNYNLKSYKSWNSLPWKQINERIFILQNKIYKASQECNQKDLKHSQSILINSIEAKLKCIDNISQFIYQYYLRYNSEIYDSTELCKKSILIYLLSKEKPYNCYIIDKVKENIIYLSIQPEWKAKLEPNASKYVNYFALKALNCRPNNYGRDKFCSIFTMEIYTKHININYLLAKIQSSLQVNSTIKDWVKNQSIMEPPKWFCRNPYTIINSCYDLYQSICSIIYCGMEWFNLTKVFREFTEYRKIQMVNVFIANIHEFNILYIIKNDSIFDDYYLFFKSVGLILKLIKSNLQYVQYIYENKNYILRSYAATIKKNIYRKDFLDRIRPNTKLNFIKCINKIKNSFRVFHEEYNIYFTDADFVKLCKMTDSILNSWLRKKYKGQKKIKYTINLIKTVGSSRMK</sequence>
<dbReference type="EMBL" id="KT266786">
    <property type="protein sequence ID" value="AMK96320.1"/>
    <property type="molecule type" value="Genomic_DNA"/>
</dbReference>
<keyword evidence="2" id="KW-0934">Plastid</keyword>
<organism evidence="2">
    <name type="scientific">Gelidium elegans</name>
    <name type="common">Red alga</name>
    <dbReference type="NCBI Taxonomy" id="37200"/>
    <lineage>
        <taxon>Eukaryota</taxon>
        <taxon>Rhodophyta</taxon>
        <taxon>Florideophyceae</taxon>
        <taxon>Rhodymeniophycidae</taxon>
        <taxon>Gelidiales</taxon>
        <taxon>Gelidiaceae</taxon>
        <taxon>Gelidium</taxon>
    </lineage>
</organism>
<dbReference type="GeneID" id="27215802"/>
<feature type="domain" description="Reverse transcriptase N-terminal" evidence="1">
    <location>
        <begin position="12"/>
        <end position="66"/>
    </location>
</feature>
<dbReference type="Pfam" id="PF13655">
    <property type="entry name" value="RVT_N"/>
    <property type="match status" value="1"/>
</dbReference>
<gene>
    <name evidence="2" type="primary">ORF12</name>
    <name evidence="2" type="ORF">Gele_060</name>
</gene>
<dbReference type="InterPro" id="IPR025960">
    <property type="entry name" value="RVT_N"/>
</dbReference>
<protein>
    <recommendedName>
        <fullName evidence="1">Reverse transcriptase N-terminal domain-containing protein</fullName>
    </recommendedName>
</protein>
<proteinExistence type="predicted"/>
<evidence type="ECO:0000313" key="2">
    <source>
        <dbReference type="EMBL" id="AMK96320.1"/>
    </source>
</evidence>
<name>A0A141SDF2_GELEL</name>
<evidence type="ECO:0000259" key="1">
    <source>
        <dbReference type="Pfam" id="PF13655"/>
    </source>
</evidence>
<accession>A0A141SDF2</accession>
<dbReference type="RefSeq" id="YP_009244078.1">
    <property type="nucleotide sequence ID" value="NC_029858.1"/>
</dbReference>
<geneLocation type="plastid" evidence="2"/>